<dbReference type="AlphaFoldDB" id="A0A6M4IMS8"/>
<organism evidence="1 2">
    <name type="scientific">Gemmatimonas groenlandica</name>
    <dbReference type="NCBI Taxonomy" id="2732249"/>
    <lineage>
        <taxon>Bacteria</taxon>
        <taxon>Pseudomonadati</taxon>
        <taxon>Gemmatimonadota</taxon>
        <taxon>Gemmatimonadia</taxon>
        <taxon>Gemmatimonadales</taxon>
        <taxon>Gemmatimonadaceae</taxon>
        <taxon>Gemmatimonas</taxon>
    </lineage>
</organism>
<accession>A0A6M4IMS8</accession>
<evidence type="ECO:0000313" key="1">
    <source>
        <dbReference type="EMBL" id="QJR35218.1"/>
    </source>
</evidence>
<dbReference type="KEGG" id="ggr:HKW67_06725"/>
<dbReference type="RefSeq" id="WP_171224647.1">
    <property type="nucleotide sequence ID" value="NZ_CP053085.1"/>
</dbReference>
<evidence type="ECO:0000313" key="2">
    <source>
        <dbReference type="Proteomes" id="UP000500938"/>
    </source>
</evidence>
<proteinExistence type="predicted"/>
<reference evidence="1 2" key="1">
    <citation type="submission" date="2020-05" db="EMBL/GenBank/DDBJ databases">
        <title>Complete genome sequence of Gemmatimonas greenlandica TET16.</title>
        <authorList>
            <person name="Zeng Y."/>
        </authorList>
    </citation>
    <scope>NUCLEOTIDE SEQUENCE [LARGE SCALE GENOMIC DNA]</scope>
    <source>
        <strain evidence="1 2">TET16</strain>
    </source>
</reference>
<evidence type="ECO:0008006" key="3">
    <source>
        <dbReference type="Google" id="ProtNLM"/>
    </source>
</evidence>
<sequence length="332" mass="37376">MIQTIVLPGRENFPKSVDPAIPLSRLQQAVDSNIFREIQSRFGSRPISTWGFTPTLANKTPKNWNALEVGDRALFTGNNEAFAVARIFDKVHHPEYARQMWGPTEDGRIWEYMILLEDVQRLTPPIPYVDLNPPLGYSSTFVYPGALLLSPERSLVLSALLEERGIKPTPQTPSPPAPAPLPSRKELEGLASLDKPSLVQRRAEQQSLRRFLLEGNSTALCALCGESFSQDLLIAAHIKRRSDCSHQERLDFDHNTMLLCLFGCDALFERQYVIVNAEGTVHLGRRAETDAVQRRQAELTARQVRGWKQPAQPYFAAHAERLRQPVTDESEA</sequence>
<name>A0A6M4IMS8_9BACT</name>
<dbReference type="EMBL" id="CP053085">
    <property type="protein sequence ID" value="QJR35218.1"/>
    <property type="molecule type" value="Genomic_DNA"/>
</dbReference>
<dbReference type="Proteomes" id="UP000500938">
    <property type="component" value="Chromosome"/>
</dbReference>
<protein>
    <recommendedName>
        <fullName evidence="3">HNH endonuclease</fullName>
    </recommendedName>
</protein>
<gene>
    <name evidence="1" type="ORF">HKW67_06725</name>
</gene>
<keyword evidence="2" id="KW-1185">Reference proteome</keyword>